<name>A0A4C1VVF2_EUMVA</name>
<reference evidence="1 2" key="1">
    <citation type="journal article" date="2019" name="Commun. Biol.">
        <title>The bagworm genome reveals a unique fibroin gene that provides high tensile strength.</title>
        <authorList>
            <person name="Kono N."/>
            <person name="Nakamura H."/>
            <person name="Ohtoshi R."/>
            <person name="Tomita M."/>
            <person name="Numata K."/>
            <person name="Arakawa K."/>
        </authorList>
    </citation>
    <scope>NUCLEOTIDE SEQUENCE [LARGE SCALE GENOMIC DNA]</scope>
</reference>
<organism evidence="1 2">
    <name type="scientific">Eumeta variegata</name>
    <name type="common">Bagworm moth</name>
    <name type="synonym">Eumeta japonica</name>
    <dbReference type="NCBI Taxonomy" id="151549"/>
    <lineage>
        <taxon>Eukaryota</taxon>
        <taxon>Metazoa</taxon>
        <taxon>Ecdysozoa</taxon>
        <taxon>Arthropoda</taxon>
        <taxon>Hexapoda</taxon>
        <taxon>Insecta</taxon>
        <taxon>Pterygota</taxon>
        <taxon>Neoptera</taxon>
        <taxon>Endopterygota</taxon>
        <taxon>Lepidoptera</taxon>
        <taxon>Glossata</taxon>
        <taxon>Ditrysia</taxon>
        <taxon>Tineoidea</taxon>
        <taxon>Psychidae</taxon>
        <taxon>Oiketicinae</taxon>
        <taxon>Eumeta</taxon>
    </lineage>
</organism>
<keyword evidence="2" id="KW-1185">Reference proteome</keyword>
<dbReference type="AlphaFoldDB" id="A0A4C1VVF2"/>
<accession>A0A4C1VVF2</accession>
<dbReference type="Proteomes" id="UP000299102">
    <property type="component" value="Unassembled WGS sequence"/>
</dbReference>
<protein>
    <submittedName>
        <fullName evidence="1">115 kDa protein in type-1 retrotransposable element R1DM</fullName>
    </submittedName>
</protein>
<dbReference type="EMBL" id="BGZK01000430">
    <property type="protein sequence ID" value="GBP43148.1"/>
    <property type="molecule type" value="Genomic_DNA"/>
</dbReference>
<comment type="caution">
    <text evidence="1">The sequence shown here is derived from an EMBL/GenBank/DDBJ whole genome shotgun (WGS) entry which is preliminary data.</text>
</comment>
<proteinExistence type="predicted"/>
<evidence type="ECO:0000313" key="2">
    <source>
        <dbReference type="Proteomes" id="UP000299102"/>
    </source>
</evidence>
<gene>
    <name evidence="1" type="ORF">EVAR_40588_1</name>
</gene>
<dbReference type="PANTHER" id="PTHR33332">
    <property type="entry name" value="REVERSE TRANSCRIPTASE DOMAIN-CONTAINING PROTEIN"/>
    <property type="match status" value="1"/>
</dbReference>
<evidence type="ECO:0000313" key="1">
    <source>
        <dbReference type="EMBL" id="GBP43148.1"/>
    </source>
</evidence>
<dbReference type="OrthoDB" id="7466649at2759"/>
<sequence>MSGIAFEQVNRWMNTVNLQLAHYKTKAVLITSRKKLETITLEVGEQRITSQPFIRYLGVTIDVRLSFKQQVEHVSAKASVVRASLTQLMPNVGGSKQNRRRLLSSVVTSILTYEISISADALKIHEAWRKARPIYRLNALIVTSAFRTISQEAVCVISETLPLRVIAAERRALYHRKRSTALSAEELSIEERQNSTSRWQLQWDAAAKGRCTHRLIPRIDVWINRSYGEVNYYLTHMLSGHGCFRAYLHRFKHNDSPEYRSCPGVIEDEEHAFFECPRFSQKREELKMVPNQNIQPETIVDAMLSSEASWNPISTFAAEVLIDLRSIERRRANDAN</sequence>